<dbReference type="AlphaFoldDB" id="A0A2K8KLZ5"/>
<evidence type="ECO:0000256" key="11">
    <source>
        <dbReference type="ARBA" id="ARBA00023136"/>
    </source>
</evidence>
<accession>A0A2K8KLZ5</accession>
<dbReference type="GO" id="GO:1902600">
    <property type="term" value="P:proton transmembrane transport"/>
    <property type="evidence" value="ECO:0007669"/>
    <property type="project" value="TreeGrafter"/>
</dbReference>
<dbReference type="GO" id="GO:0036376">
    <property type="term" value="P:sodium ion export across plasma membrane"/>
    <property type="evidence" value="ECO:0007669"/>
    <property type="project" value="TreeGrafter"/>
</dbReference>
<dbReference type="SUPFAM" id="SSF56784">
    <property type="entry name" value="HAD-like"/>
    <property type="match status" value="1"/>
</dbReference>
<feature type="transmembrane region" description="Helical" evidence="12">
    <location>
        <begin position="737"/>
        <end position="757"/>
    </location>
</feature>
<dbReference type="GO" id="GO:0006883">
    <property type="term" value="P:intracellular sodium ion homeostasis"/>
    <property type="evidence" value="ECO:0007669"/>
    <property type="project" value="TreeGrafter"/>
</dbReference>
<dbReference type="InterPro" id="IPR059000">
    <property type="entry name" value="ATPase_P-type_domA"/>
</dbReference>
<dbReference type="PANTHER" id="PTHR43294:SF21">
    <property type="entry name" value="CATION TRANSPORTING ATPASE"/>
    <property type="match status" value="1"/>
</dbReference>
<dbReference type="Gene3D" id="1.20.1110.10">
    <property type="entry name" value="Calcium-transporting ATPase, transmembrane domain"/>
    <property type="match status" value="1"/>
</dbReference>
<keyword evidence="7" id="KW-0067">ATP-binding</keyword>
<dbReference type="Gene3D" id="2.70.150.10">
    <property type="entry name" value="Calcium-transporting ATPase, cytoplasmic transduction domain A"/>
    <property type="match status" value="1"/>
</dbReference>
<dbReference type="SFLD" id="SFLDG00002">
    <property type="entry name" value="C1.7:_P-type_atpase_like"/>
    <property type="match status" value="1"/>
</dbReference>
<dbReference type="GO" id="GO:1990573">
    <property type="term" value="P:potassium ion import across plasma membrane"/>
    <property type="evidence" value="ECO:0007669"/>
    <property type="project" value="TreeGrafter"/>
</dbReference>
<evidence type="ECO:0000313" key="15">
    <source>
        <dbReference type="Proteomes" id="UP000231179"/>
    </source>
</evidence>
<dbReference type="GO" id="GO:0005886">
    <property type="term" value="C:plasma membrane"/>
    <property type="evidence" value="ECO:0007669"/>
    <property type="project" value="UniProtKB-SubCell"/>
</dbReference>
<keyword evidence="11 12" id="KW-0472">Membrane</keyword>
<comment type="similarity">
    <text evidence="2">Belongs to the cation transport ATPase (P-type) (TC 3.A.3) family. Type IIA subfamily.</text>
</comment>
<dbReference type="Gene3D" id="3.40.50.1000">
    <property type="entry name" value="HAD superfamily/HAD-like"/>
    <property type="match status" value="1"/>
</dbReference>
<dbReference type="InterPro" id="IPR044492">
    <property type="entry name" value="P_typ_ATPase_HD_dom"/>
</dbReference>
<dbReference type="InterPro" id="IPR008250">
    <property type="entry name" value="ATPase_P-typ_transduc_dom_A_sf"/>
</dbReference>
<dbReference type="EMBL" id="CP024870">
    <property type="protein sequence ID" value="ATX71431.1"/>
    <property type="molecule type" value="Genomic_DNA"/>
</dbReference>
<dbReference type="SFLD" id="SFLDS00003">
    <property type="entry name" value="Haloacid_Dehalogenase"/>
    <property type="match status" value="1"/>
</dbReference>
<evidence type="ECO:0000256" key="9">
    <source>
        <dbReference type="ARBA" id="ARBA00022967"/>
    </source>
</evidence>
<evidence type="ECO:0000256" key="2">
    <source>
        <dbReference type="ARBA" id="ARBA00005675"/>
    </source>
</evidence>
<evidence type="ECO:0000256" key="3">
    <source>
        <dbReference type="ARBA" id="ARBA00022475"/>
    </source>
</evidence>
<sequence length="965" mass="107544">MENQNKNDIRNYKRWFAMSNQEIFDKLKTNPETGLSSELAKKKLLDEGENKLAEAKREPGWLIFLKTLADPLAIIMLIAGFLSIILPIILIGRIEHEQIPGIIVIFGVVLINSIIATTQESKAQKSLTALKSLAEPKAVVLRDGVQSEISVEQIVRGDMVFLDTGKFIPADIRIVESPKLRVDESALTGESLPVDKHADKLADSEMMLGDQKNMGFMSTYITDGRAVGVVVATGEYSAMGKIAKSISETKTKRTPLQKKLTQLAIWISTIALVMGIGIFLLSYLTGGEKNNVELIAAIIFSISAGIALIPESIMIIVTISLSVSAKKMASRNVIVKTFNAIETLGTVNVICSDKTGTLTQNKMTIEKLFLDKNIVELKNFKYDPKEQEQWHFVNGLVLCSDAISIGNARLGDPTEIALTDWGHTLNINELELRDTYKRIDEIPFDSERKLMTTVNQVDDKQVAYVKGALDNLLKICKKIYLNGKVVPLTETIKTEISQNVEPLLQDALRVLGLAYKIIETGQEFAQDNYEKDLIFLGGVAMMDPPRKEAKFAVARANDSGIRVIMITGDHKITAMAIAKKIGIASPKYNEALTGLEIDALNDEEFKEKLKTVNVFARVNPEHKTRIVETLQSQNKIVAMTGDGVNDAPSLTKADIGIAMGITGTDVAKESAKAILTDDNFATIISGVREGRNVYEKIKRAIAFLLGANFSQMLVILFILSFWAIVGHTGKIIALGDINVLWHIVSVETILAIPYGLAHSKEQVMMYEPRSPHESVFKWIFVEIISITFFNTIFAIIAFCIAYYGYKDKIESPDQLMAITSSAAYIVIIFAPIFYVWIVQIRNNTVKIAKEKSEKATLNEWMLGAMIIAFLLNIITIFIPGLNDFFNVPNTLEETIVTILLISVGLSVLPFVFIFIETLIFKAIYQKIHKDDLKIAKFNFAKKQKIDKIKRFKRKMNIKIEKMKEE</sequence>
<evidence type="ECO:0000259" key="13">
    <source>
        <dbReference type="SMART" id="SM00831"/>
    </source>
</evidence>
<keyword evidence="10 12" id="KW-1133">Transmembrane helix</keyword>
<evidence type="ECO:0000256" key="6">
    <source>
        <dbReference type="ARBA" id="ARBA00022741"/>
    </source>
</evidence>
<dbReference type="InterPro" id="IPR023298">
    <property type="entry name" value="ATPase_P-typ_TM_dom_sf"/>
</dbReference>
<dbReference type="InterPro" id="IPR050510">
    <property type="entry name" value="Cation_transp_ATPase_P-type"/>
</dbReference>
<feature type="transmembrane region" description="Helical" evidence="12">
    <location>
        <begin position="98"/>
        <end position="117"/>
    </location>
</feature>
<dbReference type="GO" id="GO:0005524">
    <property type="term" value="F:ATP binding"/>
    <property type="evidence" value="ECO:0007669"/>
    <property type="project" value="UniProtKB-KW"/>
</dbReference>
<dbReference type="PRINTS" id="PR00120">
    <property type="entry name" value="HATPASE"/>
</dbReference>
<dbReference type="Pfam" id="PF00122">
    <property type="entry name" value="E1-E2_ATPase"/>
    <property type="match status" value="1"/>
</dbReference>
<dbReference type="SFLD" id="SFLDF00027">
    <property type="entry name" value="p-type_atpase"/>
    <property type="match status" value="1"/>
</dbReference>
<keyword evidence="4" id="KW-0597">Phosphoprotein</keyword>
<dbReference type="InterPro" id="IPR006068">
    <property type="entry name" value="ATPase_P-typ_cation-transptr_C"/>
</dbReference>
<dbReference type="NCBIfam" id="TIGR01494">
    <property type="entry name" value="ATPase_P-type"/>
    <property type="match status" value="3"/>
</dbReference>
<keyword evidence="15" id="KW-1185">Reference proteome</keyword>
<keyword evidence="8" id="KW-0460">Magnesium</keyword>
<feature type="domain" description="Cation-transporting P-type ATPase N-terminal" evidence="13">
    <location>
        <begin position="14"/>
        <end position="88"/>
    </location>
</feature>
<feature type="transmembrane region" description="Helical" evidence="12">
    <location>
        <begin position="701"/>
        <end position="725"/>
    </location>
</feature>
<feature type="transmembrane region" description="Helical" evidence="12">
    <location>
        <begin position="778"/>
        <end position="803"/>
    </location>
</feature>
<keyword evidence="5 12" id="KW-0812">Transmembrane</keyword>
<keyword evidence="6" id="KW-0547">Nucleotide-binding</keyword>
<evidence type="ECO:0000256" key="12">
    <source>
        <dbReference type="SAM" id="Phobius"/>
    </source>
</evidence>
<evidence type="ECO:0000313" key="14">
    <source>
        <dbReference type="EMBL" id="ATX71431.1"/>
    </source>
</evidence>
<dbReference type="Proteomes" id="UP000231179">
    <property type="component" value="Chromosome"/>
</dbReference>
<gene>
    <name evidence="14" type="primary">ctp</name>
    <name evidence="14" type="ORF">SCLAR_v1c11310</name>
</gene>
<evidence type="ECO:0000256" key="10">
    <source>
        <dbReference type="ARBA" id="ARBA00022989"/>
    </source>
</evidence>
<dbReference type="InterPro" id="IPR023214">
    <property type="entry name" value="HAD_sf"/>
</dbReference>
<dbReference type="Pfam" id="PF13246">
    <property type="entry name" value="Cation_ATPase"/>
    <property type="match status" value="1"/>
</dbReference>
<dbReference type="GO" id="GO:0030007">
    <property type="term" value="P:intracellular potassium ion homeostasis"/>
    <property type="evidence" value="ECO:0007669"/>
    <property type="project" value="TreeGrafter"/>
</dbReference>
<dbReference type="GO" id="GO:0005391">
    <property type="term" value="F:P-type sodium:potassium-exchanging transporter activity"/>
    <property type="evidence" value="ECO:0007669"/>
    <property type="project" value="TreeGrafter"/>
</dbReference>
<dbReference type="PRINTS" id="PR00119">
    <property type="entry name" value="CATATPASE"/>
</dbReference>
<evidence type="ECO:0000256" key="5">
    <source>
        <dbReference type="ARBA" id="ARBA00022692"/>
    </source>
</evidence>
<comment type="subcellular location">
    <subcellularLocation>
        <location evidence="1">Cell membrane</location>
        <topology evidence="1">Multi-pass membrane protein</topology>
    </subcellularLocation>
</comment>
<feature type="transmembrane region" description="Helical" evidence="12">
    <location>
        <begin position="815"/>
        <end position="837"/>
    </location>
</feature>
<dbReference type="FunFam" id="2.70.150.10:FF:000160">
    <property type="entry name" value="Sarcoplasmic/endoplasmic reticulum calcium ATPase 1"/>
    <property type="match status" value="1"/>
</dbReference>
<dbReference type="PROSITE" id="PS00154">
    <property type="entry name" value="ATPASE_E1_E2"/>
    <property type="match status" value="1"/>
</dbReference>
<dbReference type="SUPFAM" id="SSF81653">
    <property type="entry name" value="Calcium ATPase, transduction domain A"/>
    <property type="match status" value="1"/>
</dbReference>
<keyword evidence="3" id="KW-1003">Cell membrane</keyword>
<evidence type="ECO:0000256" key="4">
    <source>
        <dbReference type="ARBA" id="ARBA00022553"/>
    </source>
</evidence>
<dbReference type="Pfam" id="PF00690">
    <property type="entry name" value="Cation_ATPase_N"/>
    <property type="match status" value="1"/>
</dbReference>
<feature type="transmembrane region" description="Helical" evidence="12">
    <location>
        <begin position="295"/>
        <end position="321"/>
    </location>
</feature>
<proteinExistence type="inferred from homology"/>
<dbReference type="PANTHER" id="PTHR43294">
    <property type="entry name" value="SODIUM/POTASSIUM-TRANSPORTING ATPASE SUBUNIT ALPHA"/>
    <property type="match status" value="1"/>
</dbReference>
<keyword evidence="9" id="KW-1278">Translocase</keyword>
<dbReference type="InterPro" id="IPR001757">
    <property type="entry name" value="P_typ_ATPase"/>
</dbReference>
<dbReference type="SUPFAM" id="SSF81665">
    <property type="entry name" value="Calcium ATPase, transmembrane domain M"/>
    <property type="match status" value="1"/>
</dbReference>
<dbReference type="RefSeq" id="WP_169921858.1">
    <property type="nucleotide sequence ID" value="NZ_CP024870.1"/>
</dbReference>
<protein>
    <submittedName>
        <fullName evidence="14">Cation-transporting ATPase</fullName>
    </submittedName>
</protein>
<evidence type="ECO:0000256" key="8">
    <source>
        <dbReference type="ARBA" id="ARBA00022842"/>
    </source>
</evidence>
<dbReference type="GO" id="GO:0016887">
    <property type="term" value="F:ATP hydrolysis activity"/>
    <property type="evidence" value="ECO:0007669"/>
    <property type="project" value="InterPro"/>
</dbReference>
<evidence type="ECO:0000256" key="1">
    <source>
        <dbReference type="ARBA" id="ARBA00004651"/>
    </source>
</evidence>
<dbReference type="InterPro" id="IPR023299">
    <property type="entry name" value="ATPase_P-typ_cyto_dom_N"/>
</dbReference>
<dbReference type="Gene3D" id="3.40.1110.10">
    <property type="entry name" value="Calcium-transporting ATPase, cytoplasmic domain N"/>
    <property type="match status" value="1"/>
</dbReference>
<reference evidence="14 15" key="1">
    <citation type="submission" date="2017-11" db="EMBL/GenBank/DDBJ databases">
        <title>Complete genome sequence of Spiroplasma clarkii CN-5 (DSM 19994).</title>
        <authorList>
            <person name="Tsai Y.-M."/>
            <person name="Chang A."/>
            <person name="Lo W.-S."/>
            <person name="Kuo C.-H."/>
        </authorList>
    </citation>
    <scope>NUCLEOTIDE SEQUENCE [LARGE SCALE GENOMIC DNA]</scope>
    <source>
        <strain evidence="14 15">CN-5</strain>
    </source>
</reference>
<dbReference type="SMART" id="SM00831">
    <property type="entry name" value="Cation_ATPase_N"/>
    <property type="match status" value="1"/>
</dbReference>
<feature type="transmembrane region" description="Helical" evidence="12">
    <location>
        <begin position="263"/>
        <end position="283"/>
    </location>
</feature>
<feature type="transmembrane region" description="Helical" evidence="12">
    <location>
        <begin position="72"/>
        <end position="92"/>
    </location>
</feature>
<feature type="transmembrane region" description="Helical" evidence="12">
    <location>
        <begin position="898"/>
        <end position="920"/>
    </location>
</feature>
<dbReference type="FunFam" id="3.40.50.1000:FF:000001">
    <property type="entry name" value="Phospholipid-transporting ATPase IC"/>
    <property type="match status" value="1"/>
</dbReference>
<feature type="transmembrane region" description="Helical" evidence="12">
    <location>
        <begin position="857"/>
        <end position="878"/>
    </location>
</feature>
<dbReference type="SUPFAM" id="SSF81660">
    <property type="entry name" value="Metal cation-transporting ATPase, ATP-binding domain N"/>
    <property type="match status" value="1"/>
</dbReference>
<name>A0A2K8KLZ5_9MOLU</name>
<dbReference type="InterPro" id="IPR018303">
    <property type="entry name" value="ATPase_P-typ_P_site"/>
</dbReference>
<organism evidence="14 15">
    <name type="scientific">Spiroplasma clarkii</name>
    <dbReference type="NCBI Taxonomy" id="2139"/>
    <lineage>
        <taxon>Bacteria</taxon>
        <taxon>Bacillati</taxon>
        <taxon>Mycoplasmatota</taxon>
        <taxon>Mollicutes</taxon>
        <taxon>Entomoplasmatales</taxon>
        <taxon>Spiroplasmataceae</taxon>
        <taxon>Spiroplasma</taxon>
    </lineage>
</organism>
<dbReference type="FunFam" id="3.40.50.1000:FF:000028">
    <property type="entry name" value="Calcium-transporting P-type ATPase, putative"/>
    <property type="match status" value="1"/>
</dbReference>
<dbReference type="InterPro" id="IPR036412">
    <property type="entry name" value="HAD-like_sf"/>
</dbReference>
<dbReference type="InterPro" id="IPR004014">
    <property type="entry name" value="ATPase_P-typ_cation-transptr_N"/>
</dbReference>
<evidence type="ECO:0000256" key="7">
    <source>
        <dbReference type="ARBA" id="ARBA00022840"/>
    </source>
</evidence>
<dbReference type="Pfam" id="PF00689">
    <property type="entry name" value="Cation_ATPase_C"/>
    <property type="match status" value="1"/>
</dbReference>